<feature type="domain" description="RecA family profile 1" evidence="1">
    <location>
        <begin position="32"/>
        <end position="232"/>
    </location>
</feature>
<dbReference type="InterPro" id="IPR027417">
    <property type="entry name" value="P-loop_NTPase"/>
</dbReference>
<dbReference type="GO" id="GO:0005813">
    <property type="term" value="C:centrosome"/>
    <property type="evidence" value="ECO:0007669"/>
    <property type="project" value="TreeGrafter"/>
</dbReference>
<proteinExistence type="predicted"/>
<dbReference type="GO" id="GO:0033063">
    <property type="term" value="C:Rad51B-Rad51C-Rad51D-XRCC2 complex"/>
    <property type="evidence" value="ECO:0007669"/>
    <property type="project" value="InterPro"/>
</dbReference>
<dbReference type="GO" id="GO:0140664">
    <property type="term" value="F:ATP-dependent DNA damage sensor activity"/>
    <property type="evidence" value="ECO:0007669"/>
    <property type="project" value="InterPro"/>
</dbReference>
<dbReference type="PROSITE" id="PS50162">
    <property type="entry name" value="RECA_2"/>
    <property type="match status" value="1"/>
</dbReference>
<dbReference type="PANTHER" id="PTHR46644">
    <property type="entry name" value="DNA REPAIR PROTEIN XRCC2"/>
    <property type="match status" value="1"/>
</dbReference>
<dbReference type="PANTHER" id="PTHR46644:SF2">
    <property type="entry name" value="DNA REPAIR PROTEIN XRCC2"/>
    <property type="match status" value="1"/>
</dbReference>
<dbReference type="Proteomes" id="UP000694925">
    <property type="component" value="Unplaced"/>
</dbReference>
<gene>
    <name evidence="3" type="primary">LOC108627072</name>
</gene>
<dbReference type="CTD" id="7516"/>
<dbReference type="GeneID" id="108627072"/>
<dbReference type="GO" id="GO:0042148">
    <property type="term" value="P:DNA strand invasion"/>
    <property type="evidence" value="ECO:0007669"/>
    <property type="project" value="TreeGrafter"/>
</dbReference>
<dbReference type="CDD" id="cd19490">
    <property type="entry name" value="XRCC2"/>
    <property type="match status" value="1"/>
</dbReference>
<evidence type="ECO:0000259" key="1">
    <source>
        <dbReference type="PROSITE" id="PS50162"/>
    </source>
</evidence>
<evidence type="ECO:0000313" key="2">
    <source>
        <dbReference type="Proteomes" id="UP000694925"/>
    </source>
</evidence>
<evidence type="ECO:0000313" key="3">
    <source>
        <dbReference type="RefSeq" id="XP_017883612.1"/>
    </source>
</evidence>
<dbReference type="KEGG" id="ccal:108627072"/>
<dbReference type="AlphaFoldDB" id="A0AAJ7J3X6"/>
<organism evidence="2 3">
    <name type="scientific">Ceratina calcarata</name>
    <dbReference type="NCBI Taxonomy" id="156304"/>
    <lineage>
        <taxon>Eukaryota</taxon>
        <taxon>Metazoa</taxon>
        <taxon>Ecdysozoa</taxon>
        <taxon>Arthropoda</taxon>
        <taxon>Hexapoda</taxon>
        <taxon>Insecta</taxon>
        <taxon>Pterygota</taxon>
        <taxon>Neoptera</taxon>
        <taxon>Endopterygota</taxon>
        <taxon>Hymenoptera</taxon>
        <taxon>Apocrita</taxon>
        <taxon>Aculeata</taxon>
        <taxon>Apoidea</taxon>
        <taxon>Anthophila</taxon>
        <taxon>Apidae</taxon>
        <taxon>Ceratina</taxon>
        <taxon>Zadontomerus</taxon>
    </lineage>
</organism>
<sequence length="284" mass="32330">MMEYTDTVNKENGAKPIMRPQVESGLELFARVNANTKPRLCGFENTLFPDGLRNIDVIEIGGERSTGKTLLLSQILAKCILPDHYRTIRIQGLDASVILINTDHHFQTLKLVELMNGVIDAANQASATRVTKGLNLDKTSVIQESLRNLNIIDCYNSEQFSLTLRTLDDVFINNTKIVVLAIDSITAYYWEDREANMIKYNNYVKELLQLIKSHTTLFNILTIYTTCSENTCNKKKQILHNVDYKLQLSKTDNSNRFLCTLQTEGNMKKLHYSISSSGIKWKLD</sequence>
<dbReference type="Gene3D" id="3.40.50.300">
    <property type="entry name" value="P-loop containing nucleotide triphosphate hydrolases"/>
    <property type="match status" value="1"/>
</dbReference>
<dbReference type="GO" id="GO:0000400">
    <property type="term" value="F:four-way junction DNA binding"/>
    <property type="evidence" value="ECO:0007669"/>
    <property type="project" value="TreeGrafter"/>
</dbReference>
<keyword evidence="2" id="KW-1185">Reference proteome</keyword>
<dbReference type="RefSeq" id="XP_017883612.1">
    <property type="nucleotide sequence ID" value="XM_018028123.2"/>
</dbReference>
<dbReference type="SUPFAM" id="SSF52540">
    <property type="entry name" value="P-loop containing nucleoside triphosphate hydrolases"/>
    <property type="match status" value="1"/>
</dbReference>
<reference evidence="3" key="1">
    <citation type="submission" date="2025-08" db="UniProtKB">
        <authorList>
            <consortium name="RefSeq"/>
        </authorList>
    </citation>
    <scope>IDENTIFICATION</scope>
    <source>
        <tissue evidence="3">Whole body</tissue>
    </source>
</reference>
<protein>
    <submittedName>
        <fullName evidence="3">DNA repair protein XRCC2</fullName>
    </submittedName>
</protein>
<dbReference type="GO" id="GO:0005524">
    <property type="term" value="F:ATP binding"/>
    <property type="evidence" value="ECO:0007669"/>
    <property type="project" value="InterPro"/>
</dbReference>
<accession>A0AAJ7J3X6</accession>
<dbReference type="InterPro" id="IPR030547">
    <property type="entry name" value="XRCC2"/>
</dbReference>
<dbReference type="GO" id="GO:0000724">
    <property type="term" value="P:double-strand break repair via homologous recombination"/>
    <property type="evidence" value="ECO:0007669"/>
    <property type="project" value="InterPro"/>
</dbReference>
<name>A0AAJ7J3X6_9HYME</name>
<dbReference type="InterPro" id="IPR020588">
    <property type="entry name" value="RecA_ATP-bd"/>
</dbReference>
<dbReference type="GO" id="GO:0005657">
    <property type="term" value="C:replication fork"/>
    <property type="evidence" value="ECO:0007669"/>
    <property type="project" value="InterPro"/>
</dbReference>